<feature type="compositionally biased region" description="Polar residues" evidence="2">
    <location>
        <begin position="304"/>
        <end position="313"/>
    </location>
</feature>
<dbReference type="AlphaFoldDB" id="A0A2D3T3S9"/>
<feature type="region of interest" description="Disordered" evidence="2">
    <location>
        <begin position="807"/>
        <end position="880"/>
    </location>
</feature>
<evidence type="ECO:0000313" key="4">
    <source>
        <dbReference type="Proteomes" id="UP000230008"/>
    </source>
</evidence>
<feature type="region of interest" description="Disordered" evidence="2">
    <location>
        <begin position="299"/>
        <end position="354"/>
    </location>
</feature>
<feature type="compositionally biased region" description="Polar residues" evidence="2">
    <location>
        <begin position="428"/>
        <end position="440"/>
    </location>
</feature>
<keyword evidence="1" id="KW-0175">Coiled coil</keyword>
<feature type="compositionally biased region" description="Low complexity" evidence="2">
    <location>
        <begin position="326"/>
        <end position="345"/>
    </location>
</feature>
<evidence type="ECO:0000256" key="2">
    <source>
        <dbReference type="SAM" id="MobiDB-lite"/>
    </source>
</evidence>
<feature type="compositionally biased region" description="Polar residues" evidence="2">
    <location>
        <begin position="384"/>
        <end position="396"/>
    </location>
</feature>
<feature type="compositionally biased region" description="Basic and acidic residues" evidence="2">
    <location>
        <begin position="441"/>
        <end position="453"/>
    </location>
</feature>
<evidence type="ECO:0008006" key="5">
    <source>
        <dbReference type="Google" id="ProtNLM"/>
    </source>
</evidence>
<sequence>MNVYKEKIITNPIVLNNSTNKNNSSIIRSFKSASSQNKYFYVPSPILEESQPPVINRDSGYEIVSQNIKNILNKKPDFTVIVDTEKVKEDCIRSIQDNLKSEKFLSVLKRECSDLSDEEIKLILSKQINVISIEKNPLDFIDNNDKIYILGHGSAGRKGIYVTPKKGEKYCYHADNIVDVLSKSGLSQSHISFKLLPCHSADSKPLELLDPSEEAYSRASEPFEKIVKGKDTTVTVKPLAHHFSESLNKKGFCNAKVTGYHGSVQRLPFKGTDGLYHSGVLGNEDYDSKRRSEHKEIFNFSGRLKSSQVNTPENEAGPSGYHHNEANTSTSATESTPTPGTSTAAMGNSAGTSAHQNTAAISNATAHAALTSSSSEVELDNLFQPLSENNDTSKPVSTEESRKEKAEKALENIKNEDTNTRLRESRTLRQLNETQTTPRNEGTDFERPTESLEPHQPVAKPDVSEVLDLMLRELRENKSAFRYKNFAKNLAFLSQFATADEIVSIFYNKDFVKEFVHEAQKVSPLCRYPSEYDRQKLALFNMACDVVAELAETGKLPEEGYRVWCNKEKLWSPTYCIKQHIKNLGINLKAFLKIAKRADFPSSGFKSHQECLKYIDKDLEKKQEKMDRRLSNIKKQLQALGQRQRDSVKTVDLDSPAEKKDILSYVRTTMEKLANEAEELERTDEDLGEALDSQRQRDAINAHNDNQKQNQRRAQSMQSFSYFSQGNKIQAEQSHHERRLRDAQTQHQKKIDYQLYDHERALQTKIIDFRTSSLAIDTERNLAIEMSDKKHRLEQEQKQYHQLGQTPAPTAIGQSEEHPPTDMQLNGFKNNPPEGVPVNHSGLPNAGNPHTLPETNSHDSAPRTAPINDGGLANDAEMNSIGTRSSGEKTAYLRFPGATFTPHGNKNNVVGINMPIQIPNNQGGMDTGSVSLDVKPEEGKTVIYVNDNPIESTSYETETQAHQPFQRPQPPTLVDFRTNADGIGAHFRSTDGSEVQTALSWPSFDGLKIQNYDSQETISINTFAITQKPSKKLI</sequence>
<feature type="coiled-coil region" evidence="1">
    <location>
        <begin position="616"/>
        <end position="697"/>
    </location>
</feature>
<dbReference type="EMBL" id="CP017606">
    <property type="protein sequence ID" value="ATW30472.1"/>
    <property type="molecule type" value="Genomic_DNA"/>
</dbReference>
<evidence type="ECO:0000256" key="1">
    <source>
        <dbReference type="SAM" id="Coils"/>
    </source>
</evidence>
<reference evidence="4" key="2">
    <citation type="submission" date="2017-11" db="EMBL/GenBank/DDBJ databases">
        <title>PacBio sequencing of new strain of the secondary endosymbiont Candidatus Hamiltonella defensa.</title>
        <authorList>
            <person name="Strand M.R."/>
            <person name="Oliver K."/>
        </authorList>
    </citation>
    <scope>NUCLEOTIDE SEQUENCE [LARGE SCALE GENOMIC DNA]</scope>
    <source>
        <strain evidence="4">A2C</strain>
    </source>
</reference>
<dbReference type="Proteomes" id="UP000230008">
    <property type="component" value="Chromosome"/>
</dbReference>
<dbReference type="RefSeq" id="WP_100103623.1">
    <property type="nucleotide sequence ID" value="NZ_CAWNMT010000001.1"/>
</dbReference>
<organism evidence="3 4">
    <name type="scientific">Candidatus Williamhamiltonella defendens</name>
    <dbReference type="NCBI Taxonomy" id="138072"/>
    <lineage>
        <taxon>Bacteria</taxon>
        <taxon>Pseudomonadati</taxon>
        <taxon>Pseudomonadota</taxon>
        <taxon>Gammaproteobacteria</taxon>
        <taxon>Enterobacterales</taxon>
        <taxon>Enterobacteriaceae</taxon>
        <taxon>aphid secondary symbionts</taxon>
        <taxon>Candidatus Williamhamiltonella</taxon>
    </lineage>
</organism>
<feature type="compositionally biased region" description="Basic and acidic residues" evidence="2">
    <location>
        <begin position="397"/>
        <end position="427"/>
    </location>
</feature>
<proteinExistence type="predicted"/>
<reference evidence="4" key="1">
    <citation type="submission" date="2016-10" db="EMBL/GenBank/DDBJ databases">
        <authorList>
            <person name="Chevignon G."/>
        </authorList>
    </citation>
    <scope>NUCLEOTIDE SEQUENCE [LARGE SCALE GENOMIC DNA]</scope>
    <source>
        <strain evidence="4">A2C</strain>
    </source>
</reference>
<evidence type="ECO:0000313" key="3">
    <source>
        <dbReference type="EMBL" id="ATW30472.1"/>
    </source>
</evidence>
<gene>
    <name evidence="3" type="ORF">BJP41_09205</name>
</gene>
<feature type="region of interest" description="Disordered" evidence="2">
    <location>
        <begin position="384"/>
        <end position="456"/>
    </location>
</feature>
<name>A0A2D3T3S9_9ENTR</name>
<protein>
    <recommendedName>
        <fullName evidence="5">Peptidase C80 domain-containing protein</fullName>
    </recommendedName>
</protein>
<accession>A0A2D3T3S9</accession>